<dbReference type="Gene3D" id="3.40.50.1000">
    <property type="entry name" value="HAD superfamily/HAD-like"/>
    <property type="match status" value="1"/>
</dbReference>
<evidence type="ECO:0000313" key="2">
    <source>
        <dbReference type="Proteomes" id="UP001206639"/>
    </source>
</evidence>
<dbReference type="InterPro" id="IPR023198">
    <property type="entry name" value="PGP-like_dom2"/>
</dbReference>
<comment type="caution">
    <text evidence="1">The sequence shown here is derived from an EMBL/GenBank/DDBJ whole genome shotgun (WGS) entry which is preliminary data.</text>
</comment>
<dbReference type="SFLD" id="SFLDS00003">
    <property type="entry name" value="Haloacid_Dehalogenase"/>
    <property type="match status" value="1"/>
</dbReference>
<dbReference type="Gene3D" id="1.10.150.240">
    <property type="entry name" value="Putative phosphatase, domain 2"/>
    <property type="match status" value="1"/>
</dbReference>
<gene>
    <name evidence="1" type="ORF">N4S67_16990</name>
</gene>
<dbReference type="InterPro" id="IPR041492">
    <property type="entry name" value="HAD_2"/>
</dbReference>
<keyword evidence="2" id="KW-1185">Reference proteome</keyword>
<dbReference type="SFLD" id="SFLDG01129">
    <property type="entry name" value="C1.5:_HAD__Beta-PGM__Phosphata"/>
    <property type="match status" value="1"/>
</dbReference>
<dbReference type="PANTHER" id="PTHR18901">
    <property type="entry name" value="2-DEOXYGLUCOSE-6-PHOSPHATE PHOSPHATASE 2"/>
    <property type="match status" value="1"/>
</dbReference>
<accession>A0ABT2MFF6</accession>
<dbReference type="Pfam" id="PF13419">
    <property type="entry name" value="HAD_2"/>
    <property type="match status" value="1"/>
</dbReference>
<dbReference type="InterPro" id="IPR006439">
    <property type="entry name" value="HAD-SF_hydro_IA"/>
</dbReference>
<reference evidence="2" key="1">
    <citation type="submission" date="2023-07" db="EMBL/GenBank/DDBJ databases">
        <authorList>
            <person name="Deng Y."/>
            <person name="Zhang Y.-Q."/>
        </authorList>
    </citation>
    <scope>NUCLEOTIDE SEQUENCE [LARGE SCALE GENOMIC DNA]</scope>
    <source>
        <strain evidence="2">CPCC 205710</strain>
    </source>
</reference>
<dbReference type="CDD" id="cd07505">
    <property type="entry name" value="HAD_BPGM-like"/>
    <property type="match status" value="1"/>
</dbReference>
<evidence type="ECO:0000313" key="1">
    <source>
        <dbReference type="EMBL" id="MCT7660115.1"/>
    </source>
</evidence>
<dbReference type="NCBIfam" id="TIGR01509">
    <property type="entry name" value="HAD-SF-IA-v3"/>
    <property type="match status" value="1"/>
</dbReference>
<dbReference type="InterPro" id="IPR036412">
    <property type="entry name" value="HAD-like_sf"/>
</dbReference>
<name>A0ABT2MFF6_9MYCO</name>
<dbReference type="PANTHER" id="PTHR18901:SF38">
    <property type="entry name" value="PSEUDOURIDINE-5'-PHOSPHATASE"/>
    <property type="match status" value="1"/>
</dbReference>
<dbReference type="InterPro" id="IPR023214">
    <property type="entry name" value="HAD_sf"/>
</dbReference>
<dbReference type="RefSeq" id="WP_260994184.1">
    <property type="nucleotide sequence ID" value="NZ_JAODWD010000004.1"/>
</dbReference>
<dbReference type="EMBL" id="JAODWD010000004">
    <property type="protein sequence ID" value="MCT7660115.1"/>
    <property type="molecule type" value="Genomic_DNA"/>
</dbReference>
<organism evidence="1 2">
    <name type="scientific">Mycobacterium deserti</name>
    <dbReference type="NCBI Taxonomy" id="2978347"/>
    <lineage>
        <taxon>Bacteria</taxon>
        <taxon>Bacillati</taxon>
        <taxon>Actinomycetota</taxon>
        <taxon>Actinomycetes</taxon>
        <taxon>Mycobacteriales</taxon>
        <taxon>Mycobacteriaceae</taxon>
        <taxon>Mycobacterium</taxon>
    </lineage>
</organism>
<dbReference type="Proteomes" id="UP001206639">
    <property type="component" value="Unassembled WGS sequence"/>
</dbReference>
<dbReference type="SUPFAM" id="SSF56784">
    <property type="entry name" value="HAD-like"/>
    <property type="match status" value="1"/>
</dbReference>
<proteinExistence type="predicted"/>
<dbReference type="PRINTS" id="PR00413">
    <property type="entry name" value="HADHALOGNASE"/>
</dbReference>
<protein>
    <submittedName>
        <fullName evidence="1">HAD family phosphatase</fullName>
    </submittedName>
</protein>
<sequence length="230" mass="24298">MRAVLWDMDGTLVDSEKLWDISLEALYHELGGTLSPQVRASLVGSSAENTIRTIYADLGLDPDPMAMAESDRWLHSYTADLFDGGLPWCTGAKELLDSVAAEGIPMALVTNTQRELTERALNSIGRHYFSASVCGDEVPRGKPAPDPYQRAAALLGLAPSACLAVEDSATGSAAAEEAGCAVLVVPNDVAVPPGPRRRHLTSLSGVVADDLRRVYSELDGQTGMTATTGA</sequence>